<accession>A0ABT6TGZ4</accession>
<keyword evidence="2" id="KW-0238">DNA-binding</keyword>
<evidence type="ECO:0000259" key="5">
    <source>
        <dbReference type="PROSITE" id="PS01124"/>
    </source>
</evidence>
<keyword evidence="3" id="KW-0804">Transcription</keyword>
<dbReference type="InterPro" id="IPR020449">
    <property type="entry name" value="Tscrpt_reg_AraC-type_HTH"/>
</dbReference>
<keyword evidence="4" id="KW-0812">Transmembrane</keyword>
<evidence type="ECO:0000256" key="2">
    <source>
        <dbReference type="ARBA" id="ARBA00023125"/>
    </source>
</evidence>
<dbReference type="RefSeq" id="WP_282908492.1">
    <property type="nucleotide sequence ID" value="NZ_JAGRPV010000001.1"/>
</dbReference>
<keyword evidence="1" id="KW-0805">Transcription regulation</keyword>
<dbReference type="InterPro" id="IPR009057">
    <property type="entry name" value="Homeodomain-like_sf"/>
</dbReference>
<sequence>MIKRAGLKLAFNTLFVKLMVSFLCVIVLLASCNLFAYLYLSRKLYKEIVRYNELGMKQTVDSYENQFRMTQTMLISLMRSDRWTVNLEILNRVKDNNRYDILPEVKENLAALYTNPFLHLDNFILIFRKAGYVLEKEGTSSIEDMFGKYYASTDYPPEYWAQSTAGSTFMQVLPVSDFQEHSMGQTRPKGPLMPIWFKAASYGDVYGLLLVNPQRLYAAYGQSGDSTFSIWDREGAMLFASSPTGDMRSPVPLQRDTYHERKGNFFYFYKKGADTGFTYERVVPIASIAAEMMRLNVLLVSLLSAAVAVAIVTSVLFSLRLNHPLSRLIAMLERKSAAAEPISNIREYAILSDRMSSILQTNERIRTDLDRKNTLVQQYAYTNKVKNIPMAPNLADIEQLVQSNRPFAAVLYEIVFKNPELAYESKMLMLRKLIHNLFSPRDGVTLPIEQNRLMSLIFDPDSQSDLVQTLETLKQLLLADDYLYLTIAVSPVYPAHTSFTEAYGQLSELLSERKLNGDTQIITGPRASLSNASRLKLTAGEDLHTLLMNGNENAVLEWVDRQLDVLKRKDAAVREYRAFARGAAEQVEITLAKLNMRARTEMLLEIEKIGRLYNVKQYQDWFRELIRPALVVLAERSVTKDPIASFVLDYMENHYCEDINLDAIADKLNLTPGYLSGYFKEKVGINFSDHLNELRINKAKALLMNLELRIADVAGYVGYQNVNSFIRMFKRCSGVTPGEYRKALPPPAQRSDASNL</sequence>
<dbReference type="SMART" id="SM00342">
    <property type="entry name" value="HTH_ARAC"/>
    <property type="match status" value="1"/>
</dbReference>
<evidence type="ECO:0000256" key="3">
    <source>
        <dbReference type="ARBA" id="ARBA00023163"/>
    </source>
</evidence>
<dbReference type="InterPro" id="IPR018060">
    <property type="entry name" value="HTH_AraC"/>
</dbReference>
<keyword evidence="7" id="KW-1185">Reference proteome</keyword>
<reference evidence="6" key="1">
    <citation type="submission" date="2023-04" db="EMBL/GenBank/DDBJ databases">
        <title>Comparative genomic analysis of Cohnella hashimotonis sp. nov., isolated from the International Space Station.</title>
        <authorList>
            <person name="Venkateswaran K."/>
            <person name="Simpson A."/>
        </authorList>
    </citation>
    <scope>NUCLEOTIDE SEQUENCE</scope>
    <source>
        <strain evidence="6">F6_2S_P_1</strain>
    </source>
</reference>
<gene>
    <name evidence="6" type="ORF">KB449_11435</name>
</gene>
<dbReference type="PANTHER" id="PTHR43280:SF28">
    <property type="entry name" value="HTH-TYPE TRANSCRIPTIONAL ACTIVATOR RHAS"/>
    <property type="match status" value="1"/>
</dbReference>
<evidence type="ECO:0000256" key="4">
    <source>
        <dbReference type="SAM" id="Phobius"/>
    </source>
</evidence>
<keyword evidence="4" id="KW-1133">Transmembrane helix</keyword>
<proteinExistence type="predicted"/>
<comment type="caution">
    <text evidence="6">The sequence shown here is derived from an EMBL/GenBank/DDBJ whole genome shotgun (WGS) entry which is preliminary data.</text>
</comment>
<dbReference type="PANTHER" id="PTHR43280">
    <property type="entry name" value="ARAC-FAMILY TRANSCRIPTIONAL REGULATOR"/>
    <property type="match status" value="1"/>
</dbReference>
<dbReference type="PROSITE" id="PS51257">
    <property type="entry name" value="PROKAR_LIPOPROTEIN"/>
    <property type="match status" value="1"/>
</dbReference>
<dbReference type="Gene3D" id="1.10.10.60">
    <property type="entry name" value="Homeodomain-like"/>
    <property type="match status" value="2"/>
</dbReference>
<protein>
    <submittedName>
        <fullName evidence="6">Helix-turn-helix domain-containing protein</fullName>
    </submittedName>
</protein>
<feature type="domain" description="HTH araC/xylS-type" evidence="5">
    <location>
        <begin position="645"/>
        <end position="743"/>
    </location>
</feature>
<dbReference type="PRINTS" id="PR00032">
    <property type="entry name" value="HTHARAC"/>
</dbReference>
<dbReference type="EMBL" id="JAGRPV010000001">
    <property type="protein sequence ID" value="MDI4645580.1"/>
    <property type="molecule type" value="Genomic_DNA"/>
</dbReference>
<dbReference type="SUPFAM" id="SSF46689">
    <property type="entry name" value="Homeodomain-like"/>
    <property type="match status" value="2"/>
</dbReference>
<dbReference type="PROSITE" id="PS01124">
    <property type="entry name" value="HTH_ARAC_FAMILY_2"/>
    <property type="match status" value="1"/>
</dbReference>
<dbReference type="Pfam" id="PF12833">
    <property type="entry name" value="HTH_18"/>
    <property type="match status" value="1"/>
</dbReference>
<evidence type="ECO:0000256" key="1">
    <source>
        <dbReference type="ARBA" id="ARBA00023015"/>
    </source>
</evidence>
<keyword evidence="4" id="KW-0472">Membrane</keyword>
<evidence type="ECO:0000313" key="7">
    <source>
        <dbReference type="Proteomes" id="UP001161691"/>
    </source>
</evidence>
<feature type="transmembrane region" description="Helical" evidence="4">
    <location>
        <begin position="297"/>
        <end position="319"/>
    </location>
</feature>
<feature type="transmembrane region" description="Helical" evidence="4">
    <location>
        <begin position="20"/>
        <end position="40"/>
    </location>
</feature>
<evidence type="ECO:0000313" key="6">
    <source>
        <dbReference type="EMBL" id="MDI4645580.1"/>
    </source>
</evidence>
<name>A0ABT6TGZ4_9BACL</name>
<dbReference type="Proteomes" id="UP001161691">
    <property type="component" value="Unassembled WGS sequence"/>
</dbReference>
<organism evidence="6 7">
    <name type="scientific">Cohnella hashimotonis</name>
    <dbReference type="NCBI Taxonomy" id="2826895"/>
    <lineage>
        <taxon>Bacteria</taxon>
        <taxon>Bacillati</taxon>
        <taxon>Bacillota</taxon>
        <taxon>Bacilli</taxon>
        <taxon>Bacillales</taxon>
        <taxon>Paenibacillaceae</taxon>
        <taxon>Cohnella</taxon>
    </lineage>
</organism>